<dbReference type="InterPro" id="IPR044730">
    <property type="entry name" value="RNase_H-like_dom_plant"/>
</dbReference>
<proteinExistence type="predicted"/>
<evidence type="ECO:0000313" key="2">
    <source>
        <dbReference type="EMBL" id="KAK8558830.1"/>
    </source>
</evidence>
<dbReference type="PANTHER" id="PTHR47074">
    <property type="entry name" value="BNAC02G40300D PROTEIN"/>
    <property type="match status" value="1"/>
</dbReference>
<protein>
    <recommendedName>
        <fullName evidence="1">RNase H type-1 domain-containing protein</fullName>
    </recommendedName>
</protein>
<dbReference type="EMBL" id="JBBPBM010000015">
    <property type="protein sequence ID" value="KAK8558831.1"/>
    <property type="molecule type" value="Genomic_DNA"/>
</dbReference>
<gene>
    <name evidence="2" type="ORF">V6N12_042123</name>
    <name evidence="3" type="ORF">V6N12_042124</name>
</gene>
<dbReference type="SUPFAM" id="SSF53098">
    <property type="entry name" value="Ribonuclease H-like"/>
    <property type="match status" value="1"/>
</dbReference>
<evidence type="ECO:0000313" key="4">
    <source>
        <dbReference type="Proteomes" id="UP001472677"/>
    </source>
</evidence>
<dbReference type="Gene3D" id="3.30.420.10">
    <property type="entry name" value="Ribonuclease H-like superfamily/Ribonuclease H"/>
    <property type="match status" value="1"/>
</dbReference>
<dbReference type="EMBL" id="JBBPBM010000015">
    <property type="protein sequence ID" value="KAK8558830.1"/>
    <property type="molecule type" value="Genomic_DNA"/>
</dbReference>
<dbReference type="CDD" id="cd06222">
    <property type="entry name" value="RNase_H_like"/>
    <property type="match status" value="1"/>
</dbReference>
<feature type="domain" description="RNase H type-1" evidence="1">
    <location>
        <begin position="5"/>
        <end position="117"/>
    </location>
</feature>
<dbReference type="InterPro" id="IPR036397">
    <property type="entry name" value="RNaseH_sf"/>
</dbReference>
<dbReference type="PANTHER" id="PTHR47074:SF61">
    <property type="entry name" value="RNASE H TYPE-1 DOMAIN-CONTAINING PROTEIN"/>
    <property type="match status" value="1"/>
</dbReference>
<accession>A0ABR2EDV5</accession>
<dbReference type="Proteomes" id="UP001472677">
    <property type="component" value="Unassembled WGS sequence"/>
</dbReference>
<reference evidence="2 4" key="1">
    <citation type="journal article" date="2024" name="G3 (Bethesda)">
        <title>Genome assembly of Hibiscus sabdariffa L. provides insights into metabolisms of medicinal natural products.</title>
        <authorList>
            <person name="Kim T."/>
        </authorList>
    </citation>
    <scope>NUCLEOTIDE SEQUENCE [LARGE SCALE GENOMIC DNA]</scope>
    <source>
        <strain evidence="2">TK-2024</strain>
        <tissue evidence="2">Old leaves</tissue>
    </source>
</reference>
<dbReference type="InterPro" id="IPR052929">
    <property type="entry name" value="RNase_H-like_EbsB-rel"/>
</dbReference>
<evidence type="ECO:0000259" key="1">
    <source>
        <dbReference type="Pfam" id="PF13456"/>
    </source>
</evidence>
<keyword evidence="4" id="KW-1185">Reference proteome</keyword>
<name>A0ABR2EDV5_9ROSI</name>
<evidence type="ECO:0000313" key="3">
    <source>
        <dbReference type="EMBL" id="KAK8558831.1"/>
    </source>
</evidence>
<dbReference type="InterPro" id="IPR012337">
    <property type="entry name" value="RNaseH-like_sf"/>
</dbReference>
<organism evidence="2 4">
    <name type="scientific">Hibiscus sabdariffa</name>
    <name type="common">roselle</name>
    <dbReference type="NCBI Taxonomy" id="183260"/>
    <lineage>
        <taxon>Eukaryota</taxon>
        <taxon>Viridiplantae</taxon>
        <taxon>Streptophyta</taxon>
        <taxon>Embryophyta</taxon>
        <taxon>Tracheophyta</taxon>
        <taxon>Spermatophyta</taxon>
        <taxon>Magnoliopsida</taxon>
        <taxon>eudicotyledons</taxon>
        <taxon>Gunneridae</taxon>
        <taxon>Pentapetalae</taxon>
        <taxon>rosids</taxon>
        <taxon>malvids</taxon>
        <taxon>Malvales</taxon>
        <taxon>Malvaceae</taxon>
        <taxon>Malvoideae</taxon>
        <taxon>Hibiscus</taxon>
    </lineage>
</organism>
<sequence>MVKVNFDASFSSIMKTSVSGIIILDADGFILAASSNQNVFIANHETAEARACEQALILAKDVGFRSVIVEGDALTVITKINRSFEDMSEIWAILQNIQALKRDFMYLSFEFIRRSNN</sequence>
<dbReference type="InterPro" id="IPR002156">
    <property type="entry name" value="RNaseH_domain"/>
</dbReference>
<dbReference type="Pfam" id="PF13456">
    <property type="entry name" value="RVT_3"/>
    <property type="match status" value="1"/>
</dbReference>
<comment type="caution">
    <text evidence="2">The sequence shown here is derived from an EMBL/GenBank/DDBJ whole genome shotgun (WGS) entry which is preliminary data.</text>
</comment>